<sequence>MHNKMALKLAVSSDTLPPYCLHEPSRLPLVFAAPSQAPYPNISPPPRRPSSDTPHLPPWHQKQRLSSAPWTRCYGINRKVISYDWSSLQTLHAPYKRLPLINLLK</sequence>
<gene>
    <name evidence="2" type="ORF">AK830_g7443</name>
</gene>
<dbReference type="Proteomes" id="UP000050424">
    <property type="component" value="Unassembled WGS sequence"/>
</dbReference>
<evidence type="ECO:0000256" key="1">
    <source>
        <dbReference type="SAM" id="MobiDB-lite"/>
    </source>
</evidence>
<name>A0A0P7BFD2_9HYPO</name>
<proteinExistence type="predicted"/>
<keyword evidence="3" id="KW-1185">Reference proteome</keyword>
<reference evidence="2 3" key="1">
    <citation type="submission" date="2015-09" db="EMBL/GenBank/DDBJ databases">
        <title>Draft genome of a European isolate of the apple canker pathogen Neonectria ditissima.</title>
        <authorList>
            <person name="Gomez-Cortecero A."/>
            <person name="Harrison R.J."/>
            <person name="Armitage A.D."/>
        </authorList>
    </citation>
    <scope>NUCLEOTIDE SEQUENCE [LARGE SCALE GENOMIC DNA]</scope>
    <source>
        <strain evidence="2 3">R09/05</strain>
    </source>
</reference>
<dbReference type="EMBL" id="LKCW01000116">
    <property type="protein sequence ID" value="KPM39114.1"/>
    <property type="molecule type" value="Genomic_DNA"/>
</dbReference>
<evidence type="ECO:0000313" key="3">
    <source>
        <dbReference type="Proteomes" id="UP000050424"/>
    </source>
</evidence>
<organism evidence="2 3">
    <name type="scientific">Neonectria ditissima</name>
    <dbReference type="NCBI Taxonomy" id="78410"/>
    <lineage>
        <taxon>Eukaryota</taxon>
        <taxon>Fungi</taxon>
        <taxon>Dikarya</taxon>
        <taxon>Ascomycota</taxon>
        <taxon>Pezizomycotina</taxon>
        <taxon>Sordariomycetes</taxon>
        <taxon>Hypocreomycetidae</taxon>
        <taxon>Hypocreales</taxon>
        <taxon>Nectriaceae</taxon>
        <taxon>Neonectria</taxon>
    </lineage>
</organism>
<comment type="caution">
    <text evidence="2">The sequence shown here is derived from an EMBL/GenBank/DDBJ whole genome shotgun (WGS) entry which is preliminary data.</text>
</comment>
<dbReference type="AlphaFoldDB" id="A0A0P7BFD2"/>
<accession>A0A0P7BFD2</accession>
<evidence type="ECO:0000313" key="2">
    <source>
        <dbReference type="EMBL" id="KPM39114.1"/>
    </source>
</evidence>
<protein>
    <submittedName>
        <fullName evidence="2">Uncharacterized protein</fullName>
    </submittedName>
</protein>
<feature type="region of interest" description="Disordered" evidence="1">
    <location>
        <begin position="38"/>
        <end position="65"/>
    </location>
</feature>